<evidence type="ECO:0000313" key="2">
    <source>
        <dbReference type="EMBL" id="MBB3155475.1"/>
    </source>
</evidence>
<sequence>MLLIKIYNFFQRKSEKSKQIFELVAALVTIGGWIIIAFTFGKDLLPGTELKAFSQKVSDLRLGQNYTFIEKKLGVPTVLEEIKYKTISAKEEQGSVATYYSNDYIVLTYFDNNKSLFGYTVISDSKYFIPKIPGTINMAKDEQQRLKNLPFKKVTPFNHIFKDWEPSLTHQYILARSGLDMARYYVEVYSMLNDGYLGVAVTDINRESKSMDKVFKGLSEITNPEASNMFYQQYSDYFDFVYFQMSFSEKADEVQGEIYEITQIDNEEINSYFLFSKISEVNTDDFLKKNLEHDYFISKQKMIQLK</sequence>
<gene>
    <name evidence="2" type="ORF">FHS16_005583</name>
</gene>
<name>A0A7W5CDY9_9BACL</name>
<dbReference type="AlphaFoldDB" id="A0A7W5CDY9"/>
<dbReference type="EMBL" id="JACHXW010000025">
    <property type="protein sequence ID" value="MBB3155475.1"/>
    <property type="molecule type" value="Genomic_DNA"/>
</dbReference>
<keyword evidence="3" id="KW-1185">Reference proteome</keyword>
<accession>A0A7W5CDY9</accession>
<dbReference type="NCBIfam" id="NF043066">
    <property type="entry name" value="ETEC_3214_dom"/>
    <property type="match status" value="1"/>
</dbReference>
<dbReference type="Proteomes" id="UP000518605">
    <property type="component" value="Unassembled WGS sequence"/>
</dbReference>
<organism evidence="2 3">
    <name type="scientific">Paenibacillus endophyticus</name>
    <dbReference type="NCBI Taxonomy" id="1294268"/>
    <lineage>
        <taxon>Bacteria</taxon>
        <taxon>Bacillati</taxon>
        <taxon>Bacillota</taxon>
        <taxon>Bacilli</taxon>
        <taxon>Bacillales</taxon>
        <taxon>Paenibacillaceae</taxon>
        <taxon>Paenibacillus</taxon>
    </lineage>
</organism>
<evidence type="ECO:0000256" key="1">
    <source>
        <dbReference type="SAM" id="Phobius"/>
    </source>
</evidence>
<proteinExistence type="predicted"/>
<keyword evidence="1" id="KW-1133">Transmembrane helix</keyword>
<protein>
    <submittedName>
        <fullName evidence="2">Uncharacterized protein</fullName>
    </submittedName>
</protein>
<dbReference type="RefSeq" id="WP_183570189.1">
    <property type="nucleotide sequence ID" value="NZ_CBCSLB010000024.1"/>
</dbReference>
<dbReference type="InterPro" id="IPR050010">
    <property type="entry name" value="ETEC_3214_dom"/>
</dbReference>
<keyword evidence="1" id="KW-0472">Membrane</keyword>
<reference evidence="2 3" key="1">
    <citation type="submission" date="2020-08" db="EMBL/GenBank/DDBJ databases">
        <title>Genomic Encyclopedia of Type Strains, Phase III (KMG-III): the genomes of soil and plant-associated and newly described type strains.</title>
        <authorList>
            <person name="Whitman W."/>
        </authorList>
    </citation>
    <scope>NUCLEOTIDE SEQUENCE [LARGE SCALE GENOMIC DNA]</scope>
    <source>
        <strain evidence="2 3">CECT 8234</strain>
    </source>
</reference>
<feature type="transmembrane region" description="Helical" evidence="1">
    <location>
        <begin position="20"/>
        <end position="41"/>
    </location>
</feature>
<comment type="caution">
    <text evidence="2">The sequence shown here is derived from an EMBL/GenBank/DDBJ whole genome shotgun (WGS) entry which is preliminary data.</text>
</comment>
<evidence type="ECO:0000313" key="3">
    <source>
        <dbReference type="Proteomes" id="UP000518605"/>
    </source>
</evidence>
<keyword evidence="1" id="KW-0812">Transmembrane</keyword>